<feature type="compositionally biased region" description="Polar residues" evidence="1">
    <location>
        <begin position="67"/>
        <end position="81"/>
    </location>
</feature>
<evidence type="ECO:0000256" key="1">
    <source>
        <dbReference type="SAM" id="MobiDB-lite"/>
    </source>
</evidence>
<reference evidence="2 3" key="1">
    <citation type="submission" date="2019-05" db="EMBL/GenBank/DDBJ databases">
        <title>Another draft genome of Portunus trituberculatus and its Hox gene families provides insights of decapod evolution.</title>
        <authorList>
            <person name="Jeong J.-H."/>
            <person name="Song I."/>
            <person name="Kim S."/>
            <person name="Choi T."/>
            <person name="Kim D."/>
            <person name="Ryu S."/>
            <person name="Kim W."/>
        </authorList>
    </citation>
    <scope>NUCLEOTIDE SEQUENCE [LARGE SCALE GENOMIC DNA]</scope>
    <source>
        <tissue evidence="2">Muscle</tissue>
    </source>
</reference>
<organism evidence="2 3">
    <name type="scientific">Portunus trituberculatus</name>
    <name type="common">Swimming crab</name>
    <name type="synonym">Neptunus trituberculatus</name>
    <dbReference type="NCBI Taxonomy" id="210409"/>
    <lineage>
        <taxon>Eukaryota</taxon>
        <taxon>Metazoa</taxon>
        <taxon>Ecdysozoa</taxon>
        <taxon>Arthropoda</taxon>
        <taxon>Crustacea</taxon>
        <taxon>Multicrustacea</taxon>
        <taxon>Malacostraca</taxon>
        <taxon>Eumalacostraca</taxon>
        <taxon>Eucarida</taxon>
        <taxon>Decapoda</taxon>
        <taxon>Pleocyemata</taxon>
        <taxon>Brachyura</taxon>
        <taxon>Eubrachyura</taxon>
        <taxon>Portunoidea</taxon>
        <taxon>Portunidae</taxon>
        <taxon>Portuninae</taxon>
        <taxon>Portunus</taxon>
    </lineage>
</organism>
<dbReference type="AlphaFoldDB" id="A0A5B7D8R5"/>
<dbReference type="Proteomes" id="UP000324222">
    <property type="component" value="Unassembled WGS sequence"/>
</dbReference>
<feature type="region of interest" description="Disordered" evidence="1">
    <location>
        <begin position="46"/>
        <end position="151"/>
    </location>
</feature>
<protein>
    <submittedName>
        <fullName evidence="2">Uncharacterized protein</fullName>
    </submittedName>
</protein>
<keyword evidence="3" id="KW-1185">Reference proteome</keyword>
<name>A0A5B7D8R5_PORTR</name>
<proteinExistence type="predicted"/>
<feature type="compositionally biased region" description="Polar residues" evidence="1">
    <location>
        <begin position="48"/>
        <end position="57"/>
    </location>
</feature>
<evidence type="ECO:0000313" key="2">
    <source>
        <dbReference type="EMBL" id="MPC17602.1"/>
    </source>
</evidence>
<evidence type="ECO:0000313" key="3">
    <source>
        <dbReference type="Proteomes" id="UP000324222"/>
    </source>
</evidence>
<gene>
    <name evidence="2" type="ORF">E2C01_010465</name>
</gene>
<accession>A0A5B7D8R5</accession>
<sequence length="151" mass="16255">MSCCRPAGALLRGGRPVEMCLCSPRPAADGVAVQCPCLPSPSLHPFQYTAQPQLTSTREQKLKTRHNGQQQPAATRNSPARSVSPYINVRRCRDNGAGILRTPEPATNRSPGHHSAAANEPHYRPAALSPVSEHLAAVSPRQDAPVLKRNN</sequence>
<comment type="caution">
    <text evidence="2">The sequence shown here is derived from an EMBL/GenBank/DDBJ whole genome shotgun (WGS) entry which is preliminary data.</text>
</comment>
<dbReference type="EMBL" id="VSRR010000604">
    <property type="protein sequence ID" value="MPC17602.1"/>
    <property type="molecule type" value="Genomic_DNA"/>
</dbReference>